<feature type="region of interest" description="Disordered" evidence="1">
    <location>
        <begin position="49"/>
        <end position="71"/>
    </location>
</feature>
<name>A0A2C5XAJ1_9HYPO</name>
<organism evidence="2 3">
    <name type="scientific">Ophiocordyceps australis</name>
    <dbReference type="NCBI Taxonomy" id="1399860"/>
    <lineage>
        <taxon>Eukaryota</taxon>
        <taxon>Fungi</taxon>
        <taxon>Dikarya</taxon>
        <taxon>Ascomycota</taxon>
        <taxon>Pezizomycotina</taxon>
        <taxon>Sordariomycetes</taxon>
        <taxon>Hypocreomycetidae</taxon>
        <taxon>Hypocreales</taxon>
        <taxon>Ophiocordycipitaceae</taxon>
        <taxon>Ophiocordyceps</taxon>
    </lineage>
</organism>
<dbReference type="Proteomes" id="UP000226192">
    <property type="component" value="Unassembled WGS sequence"/>
</dbReference>
<dbReference type="STRING" id="1399860.A0A2C5XAJ1"/>
<keyword evidence="3" id="KW-1185">Reference proteome</keyword>
<gene>
    <name evidence="2" type="ORF">CDD81_3981</name>
</gene>
<proteinExistence type="predicted"/>
<reference evidence="2 3" key="1">
    <citation type="submission" date="2017-06" db="EMBL/GenBank/DDBJ databases">
        <title>Ant-infecting Ophiocordyceps genomes reveal a high diversity of potential behavioral manipulation genes and a possible major role for enterotoxins.</title>
        <authorList>
            <person name="De Bekker C."/>
            <person name="Evans H.C."/>
            <person name="Brachmann A."/>
            <person name="Hughes D.P."/>
        </authorList>
    </citation>
    <scope>NUCLEOTIDE SEQUENCE [LARGE SCALE GENOMIC DNA]</scope>
    <source>
        <strain evidence="2 3">Map64</strain>
    </source>
</reference>
<comment type="caution">
    <text evidence="2">The sequence shown here is derived from an EMBL/GenBank/DDBJ whole genome shotgun (WGS) entry which is preliminary data.</text>
</comment>
<sequence>MVAEAHASLAATSLKRKAWPDAECYCTSKRHYALACDPRDAQLVERRVPPGPAEADFSNPPEPGSLSDTMRKNPRERLYLPPMLWTSRHLSLLNCEFSAEKLSPSADEPPLILQAPSDERASVHCVTSARGWAIRAVNQLANPCAPQARASAVRCVLAACDFQVSECFSPSLYFKTTAVNLKVDAIFASEPSGPTSLAYIDLECLHSRRRTYINKKFAPREPSVSVSELIRKKFCRIQPDRNNLEDPYIVAVLIALAQHKYRSSGHFSVCRHSKYELPTWNAPTSTVTPDGTQRAPPLGPFKVYILAWLRIPSRKLCLYTARISTDFLDKLEQPAKYVPSDTLLITYRPLPIKKPVQLLDTLDCALRVAAE</sequence>
<evidence type="ECO:0000313" key="2">
    <source>
        <dbReference type="EMBL" id="PHH64719.1"/>
    </source>
</evidence>
<dbReference type="OrthoDB" id="5343483at2759"/>
<dbReference type="EMBL" id="NJET01000026">
    <property type="protein sequence ID" value="PHH64719.1"/>
    <property type="molecule type" value="Genomic_DNA"/>
</dbReference>
<evidence type="ECO:0000256" key="1">
    <source>
        <dbReference type="SAM" id="MobiDB-lite"/>
    </source>
</evidence>
<protein>
    <submittedName>
        <fullName evidence="2">Uncharacterized protein</fullName>
    </submittedName>
</protein>
<accession>A0A2C5XAJ1</accession>
<dbReference type="AlphaFoldDB" id="A0A2C5XAJ1"/>
<evidence type="ECO:0000313" key="3">
    <source>
        <dbReference type="Proteomes" id="UP000226192"/>
    </source>
</evidence>